<dbReference type="AlphaFoldDB" id="A0A848LX20"/>
<dbReference type="InterPro" id="IPR005944">
    <property type="entry name" value="Pro_iminopeptidase"/>
</dbReference>
<dbReference type="InterPro" id="IPR029058">
    <property type="entry name" value="AB_hydrolase_fold"/>
</dbReference>
<evidence type="ECO:0000256" key="13">
    <source>
        <dbReference type="RuleBase" id="RU003421"/>
    </source>
</evidence>
<keyword evidence="16" id="KW-1185">Reference proteome</keyword>
<protein>
    <recommendedName>
        <fullName evidence="5 11">Proline iminopeptidase</fullName>
        <shortName evidence="11">PIP</shortName>
        <ecNumber evidence="4 11">3.4.11.5</ecNumber>
    </recommendedName>
    <alternativeName>
        <fullName evidence="10 11">Prolyl aminopeptidase</fullName>
    </alternativeName>
</protein>
<accession>A0A848LX20</accession>
<feature type="active site" description="Nucleophile" evidence="12">
    <location>
        <position position="127"/>
    </location>
</feature>
<keyword evidence="8 11" id="KW-0645">Protease</keyword>
<organism evidence="15 16">
    <name type="scientific">Pyxidicoccus fallax</name>
    <dbReference type="NCBI Taxonomy" id="394095"/>
    <lineage>
        <taxon>Bacteria</taxon>
        <taxon>Pseudomonadati</taxon>
        <taxon>Myxococcota</taxon>
        <taxon>Myxococcia</taxon>
        <taxon>Myxococcales</taxon>
        <taxon>Cystobacterineae</taxon>
        <taxon>Myxococcaceae</taxon>
        <taxon>Pyxidicoccus</taxon>
    </lineage>
</organism>
<evidence type="ECO:0000256" key="9">
    <source>
        <dbReference type="ARBA" id="ARBA00022801"/>
    </source>
</evidence>
<dbReference type="EMBL" id="JABBJJ010000355">
    <property type="protein sequence ID" value="NMO21814.1"/>
    <property type="molecule type" value="Genomic_DNA"/>
</dbReference>
<evidence type="ECO:0000256" key="7">
    <source>
        <dbReference type="ARBA" id="ARBA00022490"/>
    </source>
</evidence>
<proteinExistence type="inferred from homology"/>
<dbReference type="PIRSF" id="PIRSF006431">
    <property type="entry name" value="Pept_S33"/>
    <property type="match status" value="1"/>
</dbReference>
<comment type="subcellular location">
    <subcellularLocation>
        <location evidence="2 11">Cytoplasm</location>
    </subcellularLocation>
</comment>
<name>A0A848LX20_9BACT</name>
<evidence type="ECO:0000256" key="5">
    <source>
        <dbReference type="ARBA" id="ARBA00021843"/>
    </source>
</evidence>
<dbReference type="GO" id="GO:0005737">
    <property type="term" value="C:cytoplasm"/>
    <property type="evidence" value="ECO:0007669"/>
    <property type="project" value="UniProtKB-SubCell"/>
</dbReference>
<feature type="domain" description="AB hydrolase-1" evidence="14">
    <location>
        <begin position="52"/>
        <end position="315"/>
    </location>
</feature>
<gene>
    <name evidence="15" type="primary">pip</name>
    <name evidence="15" type="ORF">HG543_44235</name>
</gene>
<feature type="active site" description="Proton donor" evidence="12">
    <location>
        <position position="311"/>
    </location>
</feature>
<evidence type="ECO:0000256" key="6">
    <source>
        <dbReference type="ARBA" id="ARBA00022438"/>
    </source>
</evidence>
<evidence type="ECO:0000256" key="10">
    <source>
        <dbReference type="ARBA" id="ARBA00029605"/>
    </source>
</evidence>
<reference evidence="15 16" key="1">
    <citation type="submission" date="2020-04" db="EMBL/GenBank/DDBJ databases">
        <title>Draft genome of Pyxidicoccus fallax type strain.</title>
        <authorList>
            <person name="Whitworth D.E."/>
        </authorList>
    </citation>
    <scope>NUCLEOTIDE SEQUENCE [LARGE SCALE GENOMIC DNA]</scope>
    <source>
        <strain evidence="15 16">DSM 14698</strain>
    </source>
</reference>
<feature type="active site" evidence="12">
    <location>
        <position position="283"/>
    </location>
</feature>
<dbReference type="SUPFAM" id="SSF53474">
    <property type="entry name" value="alpha/beta-Hydrolases"/>
    <property type="match status" value="1"/>
</dbReference>
<evidence type="ECO:0000256" key="2">
    <source>
        <dbReference type="ARBA" id="ARBA00004496"/>
    </source>
</evidence>
<dbReference type="PRINTS" id="PR00111">
    <property type="entry name" value="ABHYDROLASE"/>
</dbReference>
<comment type="catalytic activity">
    <reaction evidence="1 11 13">
        <text>Release of N-terminal proline from a peptide.</text>
        <dbReference type="EC" id="3.4.11.5"/>
    </reaction>
</comment>
<evidence type="ECO:0000256" key="8">
    <source>
        <dbReference type="ARBA" id="ARBA00022670"/>
    </source>
</evidence>
<evidence type="ECO:0000259" key="14">
    <source>
        <dbReference type="Pfam" id="PF00561"/>
    </source>
</evidence>
<evidence type="ECO:0000313" key="16">
    <source>
        <dbReference type="Proteomes" id="UP000518300"/>
    </source>
</evidence>
<comment type="similarity">
    <text evidence="3 11 13">Belongs to the peptidase S33 family.</text>
</comment>
<comment type="caution">
    <text evidence="15">The sequence shown here is derived from an EMBL/GenBank/DDBJ whole genome shotgun (WGS) entry which is preliminary data.</text>
</comment>
<dbReference type="Pfam" id="PF00561">
    <property type="entry name" value="Abhydrolase_1"/>
    <property type="match status" value="1"/>
</dbReference>
<evidence type="ECO:0000313" key="15">
    <source>
        <dbReference type="EMBL" id="NMO21814.1"/>
    </source>
</evidence>
<evidence type="ECO:0000256" key="12">
    <source>
        <dbReference type="PIRSR" id="PIRSR006431-1"/>
    </source>
</evidence>
<dbReference type="Proteomes" id="UP000518300">
    <property type="component" value="Unassembled WGS sequence"/>
</dbReference>
<sequence length="332" mass="37797">MFPPSPKARPVSVPHRPLRALYPPLEPYRTGHLRVSALHQVYFEECGNPRGKPVVFIHGGPGGGTDPRQRRFFDPNAYRIILFDQRGCGKSTPHASLEENTTWDLVADMEKLREHLGIERWQLFGGSWGSTLALAYAQTHPECVTELVLRGIFLLRKQEIDWFYQRGASALFPDAWEHYLAPIPPEERGDLLAAYARRLMGDDVKARQEAARAWSVWEGRTSCLYPNAELVARNSEEAFSLAFARIECHYFLNRGFLKSDTQLLDDVHRIRHLPCVIVQGRYDVVCPPESAWALHRAWPEAELFLVPDAGHSANEPGNTAALVEATDRFRYR</sequence>
<evidence type="ECO:0000256" key="11">
    <source>
        <dbReference type="PIRNR" id="PIRNR006431"/>
    </source>
</evidence>
<dbReference type="PRINTS" id="PR00793">
    <property type="entry name" value="PROAMNOPTASE"/>
</dbReference>
<dbReference type="NCBIfam" id="TIGR01249">
    <property type="entry name" value="pro_imino_pep_1"/>
    <property type="match status" value="1"/>
</dbReference>
<evidence type="ECO:0000256" key="3">
    <source>
        <dbReference type="ARBA" id="ARBA00010088"/>
    </source>
</evidence>
<dbReference type="InterPro" id="IPR002410">
    <property type="entry name" value="Peptidase_S33"/>
</dbReference>
<dbReference type="InterPro" id="IPR000073">
    <property type="entry name" value="AB_hydrolase_1"/>
</dbReference>
<dbReference type="GO" id="GO:0006508">
    <property type="term" value="P:proteolysis"/>
    <property type="evidence" value="ECO:0007669"/>
    <property type="project" value="UniProtKB-KW"/>
</dbReference>
<keyword evidence="9 11" id="KW-0378">Hydrolase</keyword>
<evidence type="ECO:0000256" key="4">
    <source>
        <dbReference type="ARBA" id="ARBA00012568"/>
    </source>
</evidence>
<keyword evidence="7 11" id="KW-0963">Cytoplasm</keyword>
<evidence type="ECO:0000256" key="1">
    <source>
        <dbReference type="ARBA" id="ARBA00001585"/>
    </source>
</evidence>
<dbReference type="EC" id="3.4.11.5" evidence="4 11"/>
<dbReference type="GO" id="GO:0004177">
    <property type="term" value="F:aminopeptidase activity"/>
    <property type="evidence" value="ECO:0007669"/>
    <property type="project" value="UniProtKB-UniRule"/>
</dbReference>
<dbReference type="Gene3D" id="3.40.50.1820">
    <property type="entry name" value="alpha/beta hydrolase"/>
    <property type="match status" value="1"/>
</dbReference>
<keyword evidence="6 11" id="KW-0031">Aminopeptidase</keyword>
<dbReference type="PANTHER" id="PTHR43722">
    <property type="entry name" value="PROLINE IMINOPEPTIDASE"/>
    <property type="match status" value="1"/>
</dbReference>
<dbReference type="PANTHER" id="PTHR43722:SF1">
    <property type="entry name" value="PROLINE IMINOPEPTIDASE"/>
    <property type="match status" value="1"/>
</dbReference>